<dbReference type="CDD" id="cd02955">
    <property type="entry name" value="SSP411"/>
    <property type="match status" value="1"/>
</dbReference>
<dbReference type="PANTHER" id="PTHR42899:SF1">
    <property type="entry name" value="SPERMATOGENESIS-ASSOCIATED PROTEIN 20"/>
    <property type="match status" value="1"/>
</dbReference>
<name>A0A1H7UVF1_9BACT</name>
<evidence type="ECO:0000313" key="3">
    <source>
        <dbReference type="Proteomes" id="UP000198744"/>
    </source>
</evidence>
<feature type="domain" description="Spermatogenesis-associated protein 20-like TRX" evidence="1">
    <location>
        <begin position="13"/>
        <end position="174"/>
    </location>
</feature>
<dbReference type="InterPro" id="IPR004879">
    <property type="entry name" value="Ssp411-like_TRX"/>
</dbReference>
<evidence type="ECO:0000259" key="1">
    <source>
        <dbReference type="Pfam" id="PF03190"/>
    </source>
</evidence>
<dbReference type="Proteomes" id="UP000198744">
    <property type="component" value="Unassembled WGS sequence"/>
</dbReference>
<dbReference type="SUPFAM" id="SSF48208">
    <property type="entry name" value="Six-hairpin glycosidases"/>
    <property type="match status" value="1"/>
</dbReference>
<sequence length="694" mass="78318">MGEQPVPESSFRNRLQFEKSPYLLQHAANPVDWYSWGEEAFEKARREDKPVFLSIGYSTCHWCHVMAHESFEDKEVARLLNERFVSIKVDREERPDIDKLYMTVCQLLTGGGGWPLTIVMTPERRPFYAATYIPRESRPGMMGMLALIPGLGEVWRRERGKVLESVEEIEKALQGMGPDSGGRGELPLETVLREAYDDLCRRFDSRYGGFGDAPKFPMAQHLFFLLRYWQRQGDSQALAMVEKTLTAMRQGGIYDALGFGFHRYSTDAQWRVPHFEKMLYDQALLALAYTEAFSATGQAFYEKTAREILTYVLRNMTAPEGGFYSAEDADTAGEEGAFYLWTAEELRQVLGPEEADLLIRIYALQAGGRPQVLSCSYPPADLAATLGIPEERLSAAMESAREKLFQHRRQRIKPLRDDKILTDWNGLMIAAMARAAFVFEDPVFLQAVRKAVSFILENLRDSRGRLLHRWRDGEAAMPANLDDYAFLLWGLIEAYEATFDATLLEAALSLEEELRAFFWDKENGGYYFTPEDGEPLLVRQKESYDGAIPSGNSVAMLNLLRLARLTGRGELEERAVATGQAFAASIRSLPAGHSQFLVALDFLAGPSAEVVIAGNPEGKDTREMLRELRRTFLPRTVVLLSPEGGGKESLLRVAEFAREMTPVNGRSTAYVCRNFSCQQPTTDPAEMMAWLHSV</sequence>
<dbReference type="InterPro" id="IPR024705">
    <property type="entry name" value="Ssp411"/>
</dbReference>
<dbReference type="STRING" id="43775.SAMN04489760_102125"/>
<dbReference type="RefSeq" id="WP_093882052.1">
    <property type="nucleotide sequence ID" value="NZ_FOBS01000002.1"/>
</dbReference>
<dbReference type="EMBL" id="FOBS01000002">
    <property type="protein sequence ID" value="SEM00814.1"/>
    <property type="molecule type" value="Genomic_DNA"/>
</dbReference>
<dbReference type="OrthoDB" id="9762614at2"/>
<accession>A0A1H7UVF1</accession>
<dbReference type="InterPro" id="IPR036249">
    <property type="entry name" value="Thioredoxin-like_sf"/>
</dbReference>
<dbReference type="Gene3D" id="3.40.30.10">
    <property type="entry name" value="Glutaredoxin"/>
    <property type="match status" value="1"/>
</dbReference>
<dbReference type="InterPro" id="IPR008928">
    <property type="entry name" value="6-hairpin_glycosidase_sf"/>
</dbReference>
<protein>
    <recommendedName>
        <fullName evidence="1">Spermatogenesis-associated protein 20-like TRX domain-containing protein</fullName>
    </recommendedName>
</protein>
<gene>
    <name evidence="2" type="ORF">SAMN04489760_102125</name>
</gene>
<proteinExistence type="predicted"/>
<reference evidence="2 3" key="1">
    <citation type="submission" date="2016-10" db="EMBL/GenBank/DDBJ databases">
        <authorList>
            <person name="de Groot N.N."/>
        </authorList>
    </citation>
    <scope>NUCLEOTIDE SEQUENCE [LARGE SCALE GENOMIC DNA]</scope>
    <source>
        <strain evidence="2 3">DSM 8423</strain>
    </source>
</reference>
<dbReference type="Pfam" id="PF03190">
    <property type="entry name" value="Thioredox_DsbH"/>
    <property type="match status" value="1"/>
</dbReference>
<organism evidence="2 3">
    <name type="scientific">Syntrophus gentianae</name>
    <dbReference type="NCBI Taxonomy" id="43775"/>
    <lineage>
        <taxon>Bacteria</taxon>
        <taxon>Pseudomonadati</taxon>
        <taxon>Thermodesulfobacteriota</taxon>
        <taxon>Syntrophia</taxon>
        <taxon>Syntrophales</taxon>
        <taxon>Syntrophaceae</taxon>
        <taxon>Syntrophus</taxon>
    </lineage>
</organism>
<dbReference type="Gene3D" id="1.50.10.10">
    <property type="match status" value="2"/>
</dbReference>
<evidence type="ECO:0000313" key="2">
    <source>
        <dbReference type="EMBL" id="SEM00814.1"/>
    </source>
</evidence>
<keyword evidence="3" id="KW-1185">Reference proteome</keyword>
<dbReference type="AlphaFoldDB" id="A0A1H7UVF1"/>
<dbReference type="PANTHER" id="PTHR42899">
    <property type="entry name" value="SPERMATOGENESIS-ASSOCIATED PROTEIN 20"/>
    <property type="match status" value="1"/>
</dbReference>
<dbReference type="GO" id="GO:0005975">
    <property type="term" value="P:carbohydrate metabolic process"/>
    <property type="evidence" value="ECO:0007669"/>
    <property type="project" value="InterPro"/>
</dbReference>
<dbReference type="PIRSF" id="PIRSF006402">
    <property type="entry name" value="UCP006402_thioredoxin"/>
    <property type="match status" value="1"/>
</dbReference>
<dbReference type="InterPro" id="IPR012341">
    <property type="entry name" value="6hp_glycosidase-like_sf"/>
</dbReference>
<dbReference type="SUPFAM" id="SSF52833">
    <property type="entry name" value="Thioredoxin-like"/>
    <property type="match status" value="1"/>
</dbReference>